<keyword evidence="1" id="KW-0732">Signal</keyword>
<name>A0A5M8B719_9BURK</name>
<gene>
    <name evidence="2" type="ORF">F1599_03635</name>
</gene>
<dbReference type="RefSeq" id="WP_150082208.1">
    <property type="nucleotide sequence ID" value="NZ_VWRN01000015.1"/>
</dbReference>
<dbReference type="Proteomes" id="UP000324324">
    <property type="component" value="Unassembled WGS sequence"/>
</dbReference>
<dbReference type="EMBL" id="VWRN01000015">
    <property type="protein sequence ID" value="KAA6130832.1"/>
    <property type="molecule type" value="Genomic_DNA"/>
</dbReference>
<organism evidence="2 3">
    <name type="scientific">Cupriavidus cauae</name>
    <dbReference type="NCBI Taxonomy" id="2608999"/>
    <lineage>
        <taxon>Bacteria</taxon>
        <taxon>Pseudomonadati</taxon>
        <taxon>Pseudomonadota</taxon>
        <taxon>Betaproteobacteria</taxon>
        <taxon>Burkholderiales</taxon>
        <taxon>Burkholderiaceae</taxon>
        <taxon>Cupriavidus</taxon>
    </lineage>
</organism>
<reference evidence="2 3" key="1">
    <citation type="submission" date="2019-09" db="EMBL/GenBank/DDBJ databases">
        <title>Isolation of a novel species in the genus Cupriavidus from patients with sepsis using whole genome sequencing.</title>
        <authorList>
            <person name="Kweon O.J."/>
            <person name="Lee M.-K."/>
        </authorList>
    </citation>
    <scope>NUCLEOTIDE SEQUENCE [LARGE SCALE GENOMIC DNA]</scope>
    <source>
        <strain evidence="2 3">MKL-01</strain>
    </source>
</reference>
<evidence type="ECO:0000313" key="2">
    <source>
        <dbReference type="EMBL" id="KAA6130832.1"/>
    </source>
</evidence>
<feature type="chain" id="PRO_5024404775" evidence="1">
    <location>
        <begin position="39"/>
        <end position="198"/>
    </location>
</feature>
<dbReference type="AlphaFoldDB" id="A0A5M8B719"/>
<sequence length="198" mass="21354">MYSLLSRPLRVIAFVARAITAMTVTAITISAMAAPAHAAEPHIHGQATLDVAVEGPVLSISLASPLDNVFGFERLPRTDAERAKVRQAIARLRDGAALFLPSPEADCRLEAAQVHFGALHHGLTGEGEAPRGEPQGEHQHADLDADYRFRCARPEALRSLEVRVFGLFPGVSRIAAQLATDKRQSGATLTPAQARLRW</sequence>
<accession>A0A5M8B719</accession>
<feature type="signal peptide" evidence="1">
    <location>
        <begin position="1"/>
        <end position="38"/>
    </location>
</feature>
<keyword evidence="3" id="KW-1185">Reference proteome</keyword>
<protein>
    <submittedName>
        <fullName evidence="2">DUF2796 domain-containing protein</fullName>
    </submittedName>
</protein>
<evidence type="ECO:0000313" key="3">
    <source>
        <dbReference type="Proteomes" id="UP000324324"/>
    </source>
</evidence>
<proteinExistence type="predicted"/>
<evidence type="ECO:0000256" key="1">
    <source>
        <dbReference type="SAM" id="SignalP"/>
    </source>
</evidence>
<dbReference type="Pfam" id="PF10986">
    <property type="entry name" value="ZrgA"/>
    <property type="match status" value="1"/>
</dbReference>
<dbReference type="InterPro" id="IPR021253">
    <property type="entry name" value="ZrgA-like"/>
</dbReference>
<comment type="caution">
    <text evidence="2">The sequence shown here is derived from an EMBL/GenBank/DDBJ whole genome shotgun (WGS) entry which is preliminary data.</text>
</comment>